<dbReference type="NCBIfam" id="TIGR02069">
    <property type="entry name" value="cyanophycinase"/>
    <property type="match status" value="1"/>
</dbReference>
<dbReference type="PANTHER" id="PTHR36175">
    <property type="entry name" value="CYANOPHYCINASE"/>
    <property type="match status" value="1"/>
</dbReference>
<dbReference type="PANTHER" id="PTHR36175:SF1">
    <property type="entry name" value="CYANOPHYCINASE"/>
    <property type="match status" value="1"/>
</dbReference>
<keyword evidence="6" id="KW-0645">Protease</keyword>
<accession>A0A1S2VRM6</accession>
<name>A0A1S2VRM6_9BACT</name>
<dbReference type="Pfam" id="PF03575">
    <property type="entry name" value="Peptidase_S51"/>
    <property type="match status" value="1"/>
</dbReference>
<dbReference type="GO" id="GO:0006508">
    <property type="term" value="P:proteolysis"/>
    <property type="evidence" value="ECO:0007669"/>
    <property type="project" value="UniProtKB-KW"/>
</dbReference>
<evidence type="ECO:0000256" key="7">
    <source>
        <dbReference type="ARBA" id="ARBA00022801"/>
    </source>
</evidence>
<dbReference type="EMBL" id="MORL01000002">
    <property type="protein sequence ID" value="OIN60538.1"/>
    <property type="molecule type" value="Genomic_DNA"/>
</dbReference>
<reference evidence="9 10" key="1">
    <citation type="submission" date="2016-10" db="EMBL/GenBank/DDBJ databases">
        <title>Arsenicibacter rosenii gen. nov., sp. nov., an efficient arsenic-methylating bacterium isolated from an arsenic-contaminated paddy soil.</title>
        <authorList>
            <person name="Huang K."/>
        </authorList>
    </citation>
    <scope>NUCLEOTIDE SEQUENCE [LARGE SCALE GENOMIC DNA]</scope>
    <source>
        <strain evidence="9 10">SM-1</strain>
    </source>
</reference>
<dbReference type="SUPFAM" id="SSF52317">
    <property type="entry name" value="Class I glutamine amidotransferase-like"/>
    <property type="match status" value="1"/>
</dbReference>
<evidence type="ECO:0000256" key="6">
    <source>
        <dbReference type="ARBA" id="ARBA00022670"/>
    </source>
</evidence>
<evidence type="ECO:0000313" key="10">
    <source>
        <dbReference type="Proteomes" id="UP000181790"/>
    </source>
</evidence>
<comment type="caution">
    <text evidence="9">The sequence shown here is derived from an EMBL/GenBank/DDBJ whole genome shotgun (WGS) entry which is preliminary data.</text>
</comment>
<dbReference type="Gene3D" id="3.40.50.880">
    <property type="match status" value="1"/>
</dbReference>
<evidence type="ECO:0000256" key="8">
    <source>
        <dbReference type="ARBA" id="ARBA00022825"/>
    </source>
</evidence>
<dbReference type="RefSeq" id="WP_071502338.1">
    <property type="nucleotide sequence ID" value="NZ_MORL01000002.1"/>
</dbReference>
<dbReference type="InterPro" id="IPR029062">
    <property type="entry name" value="Class_I_gatase-like"/>
</dbReference>
<organism evidence="9 10">
    <name type="scientific">Arsenicibacter rosenii</name>
    <dbReference type="NCBI Taxonomy" id="1750698"/>
    <lineage>
        <taxon>Bacteria</taxon>
        <taxon>Pseudomonadati</taxon>
        <taxon>Bacteroidota</taxon>
        <taxon>Cytophagia</taxon>
        <taxon>Cytophagales</taxon>
        <taxon>Spirosomataceae</taxon>
        <taxon>Arsenicibacter</taxon>
    </lineage>
</organism>
<keyword evidence="10" id="KW-1185">Reference proteome</keyword>
<evidence type="ECO:0000256" key="1">
    <source>
        <dbReference type="ARBA" id="ARBA00001092"/>
    </source>
</evidence>
<dbReference type="InterPro" id="IPR005320">
    <property type="entry name" value="Peptidase_S51"/>
</dbReference>
<proteinExistence type="inferred from homology"/>
<dbReference type="CDD" id="cd03145">
    <property type="entry name" value="GAT1_cyanophycinase"/>
    <property type="match status" value="1"/>
</dbReference>
<keyword evidence="7" id="KW-0378">Hydrolase</keyword>
<evidence type="ECO:0000256" key="5">
    <source>
        <dbReference type="ARBA" id="ARBA00015719"/>
    </source>
</evidence>
<evidence type="ECO:0000256" key="2">
    <source>
        <dbReference type="ARBA" id="ARBA00002039"/>
    </source>
</evidence>
<sequence>MQIKGTLIAIGGNEAKSLRHKPVHAQDTVQSFMTSGILRRIVSEVKNPNAFIEVITTASSIPEEVGVRYQRAFRKLGFPNVRLMHPTSHEHVDKPECLARIATAGAVLFSGGDQFKLTSVFRESAFASLLHQRYVNDEFVIAGTSAGAMAMTDLMLYPGADPLKPDVLLYPGLSLIHNAIIDTHFLVRGRFRRLAIAVANHPTHIGIGLEEDTGILVRKGSSVEVIGSGLVTIIDGRSLDDPNKTVERARHEIFIENLLVHILRDGNNFTLKDKKLT</sequence>
<protein>
    <recommendedName>
        <fullName evidence="5">Cyanophycinase</fullName>
        <ecNumber evidence="4">3.4.15.6</ecNumber>
    </recommendedName>
</protein>
<dbReference type="AlphaFoldDB" id="A0A1S2VRM6"/>
<comment type="catalytic activity">
    <reaction evidence="1">
        <text>[L-4-(L-arginin-2-N-yl)aspartate](n) + H2O = [L-4-(L-arginin-2-N-yl)aspartate](n-1) + L-4-(L-arginin-2-N-yl)aspartate</text>
        <dbReference type="Rhea" id="RHEA:12845"/>
        <dbReference type="Rhea" id="RHEA-COMP:13728"/>
        <dbReference type="Rhea" id="RHEA-COMP:13734"/>
        <dbReference type="ChEBI" id="CHEBI:15377"/>
        <dbReference type="ChEBI" id="CHEBI:137986"/>
        <dbReference type="ChEBI" id="CHEBI:137991"/>
        <dbReference type="EC" id="3.4.15.6"/>
    </reaction>
</comment>
<comment type="function">
    <text evidence="2">Exopeptidase that catalyzes the hydrolytic cleavage of multi-L-arginyl-poly-L-aspartic acid (cyanophycin; a water-insoluble reserve polymer) into aspartate-arginine dipeptides.</text>
</comment>
<dbReference type="EC" id="3.4.15.6" evidence="4"/>
<evidence type="ECO:0000256" key="3">
    <source>
        <dbReference type="ARBA" id="ARBA00006534"/>
    </source>
</evidence>
<evidence type="ECO:0000313" key="9">
    <source>
        <dbReference type="EMBL" id="OIN60538.1"/>
    </source>
</evidence>
<dbReference type="Proteomes" id="UP000181790">
    <property type="component" value="Unassembled WGS sequence"/>
</dbReference>
<dbReference type="OrthoDB" id="9799980at2"/>
<dbReference type="GO" id="GO:0008236">
    <property type="term" value="F:serine-type peptidase activity"/>
    <property type="evidence" value="ECO:0007669"/>
    <property type="project" value="UniProtKB-KW"/>
</dbReference>
<dbReference type="GO" id="GO:0008241">
    <property type="term" value="F:peptidyl-dipeptidase activity"/>
    <property type="evidence" value="ECO:0007669"/>
    <property type="project" value="UniProtKB-EC"/>
</dbReference>
<keyword evidence="8" id="KW-0720">Serine protease</keyword>
<gene>
    <name evidence="9" type="ORF">BLX24_06045</name>
</gene>
<evidence type="ECO:0000256" key="4">
    <source>
        <dbReference type="ARBA" id="ARBA00013115"/>
    </source>
</evidence>
<dbReference type="InterPro" id="IPR011811">
    <property type="entry name" value="Peptidase_S51_cyanophycinase"/>
</dbReference>
<comment type="similarity">
    <text evidence="3">Belongs to the peptidase S51 family.</text>
</comment>